<protein>
    <recommendedName>
        <fullName evidence="10">GST C-terminal domain-containing protein</fullName>
    </recommendedName>
</protein>
<accession>A0A1B9GLV1</accession>
<keyword evidence="9" id="KW-0812">Transmembrane</keyword>
<dbReference type="PANTHER" id="PTHR12289">
    <property type="entry name" value="METAXIN RELATED"/>
    <property type="match status" value="1"/>
</dbReference>
<dbReference type="InterPro" id="IPR033468">
    <property type="entry name" value="Metaxin_GST"/>
</dbReference>
<keyword evidence="7 9" id="KW-0472">Membrane</keyword>
<dbReference type="GO" id="GO:0015031">
    <property type="term" value="P:protein transport"/>
    <property type="evidence" value="ECO:0007669"/>
    <property type="project" value="UniProtKB-KW"/>
</dbReference>
<keyword evidence="12" id="KW-1185">Reference proteome</keyword>
<evidence type="ECO:0000256" key="8">
    <source>
        <dbReference type="SAM" id="MobiDB-lite"/>
    </source>
</evidence>
<keyword evidence="4" id="KW-1000">Mitochondrion outer membrane</keyword>
<gene>
    <name evidence="11" type="ORF">I316_06334</name>
</gene>
<dbReference type="SUPFAM" id="SSF47616">
    <property type="entry name" value="GST C-terminal domain-like"/>
    <property type="match status" value="1"/>
</dbReference>
<organism evidence="11 12">
    <name type="scientific">Kwoniella heveanensis BCC8398</name>
    <dbReference type="NCBI Taxonomy" id="1296120"/>
    <lineage>
        <taxon>Eukaryota</taxon>
        <taxon>Fungi</taxon>
        <taxon>Dikarya</taxon>
        <taxon>Basidiomycota</taxon>
        <taxon>Agaricomycotina</taxon>
        <taxon>Tremellomycetes</taxon>
        <taxon>Tremellales</taxon>
        <taxon>Cryptococcaceae</taxon>
        <taxon>Kwoniella</taxon>
    </lineage>
</organism>
<evidence type="ECO:0000313" key="11">
    <source>
        <dbReference type="EMBL" id="OCF31951.1"/>
    </source>
</evidence>
<dbReference type="Proteomes" id="UP000092666">
    <property type="component" value="Unassembled WGS sequence"/>
</dbReference>
<dbReference type="Pfam" id="PF10568">
    <property type="entry name" value="Tom37"/>
    <property type="match status" value="1"/>
</dbReference>
<feature type="region of interest" description="Disordered" evidence="8">
    <location>
        <begin position="379"/>
        <end position="426"/>
    </location>
</feature>
<evidence type="ECO:0000256" key="9">
    <source>
        <dbReference type="SAM" id="Phobius"/>
    </source>
</evidence>
<feature type="compositionally biased region" description="Acidic residues" evidence="8">
    <location>
        <begin position="384"/>
        <end position="426"/>
    </location>
</feature>
<feature type="domain" description="GST C-terminal" evidence="10">
    <location>
        <begin position="169"/>
        <end position="308"/>
    </location>
</feature>
<proteinExistence type="inferred from homology"/>
<reference evidence="11 12" key="1">
    <citation type="submission" date="2013-07" db="EMBL/GenBank/DDBJ databases">
        <title>The Genome Sequence of Cryptococcus heveanensis BCC8398.</title>
        <authorList>
            <consortium name="The Broad Institute Genome Sequencing Platform"/>
            <person name="Cuomo C."/>
            <person name="Litvintseva A."/>
            <person name="Chen Y."/>
            <person name="Heitman J."/>
            <person name="Sun S."/>
            <person name="Springer D."/>
            <person name="Dromer F."/>
            <person name="Young S.K."/>
            <person name="Zeng Q."/>
            <person name="Gargeya S."/>
            <person name="Fitzgerald M."/>
            <person name="Abouelleil A."/>
            <person name="Alvarado L."/>
            <person name="Berlin A.M."/>
            <person name="Chapman S.B."/>
            <person name="Dewar J."/>
            <person name="Goldberg J."/>
            <person name="Griggs A."/>
            <person name="Gujja S."/>
            <person name="Hansen M."/>
            <person name="Howarth C."/>
            <person name="Imamovic A."/>
            <person name="Larimer J."/>
            <person name="McCowan C."/>
            <person name="Murphy C."/>
            <person name="Pearson M."/>
            <person name="Priest M."/>
            <person name="Roberts A."/>
            <person name="Saif S."/>
            <person name="Shea T."/>
            <person name="Sykes S."/>
            <person name="Wortman J."/>
            <person name="Nusbaum C."/>
            <person name="Birren B."/>
        </authorList>
    </citation>
    <scope>NUCLEOTIDE SEQUENCE [LARGE SCALE GENOMIC DNA]</scope>
    <source>
        <strain evidence="11 12">BCC8398</strain>
    </source>
</reference>
<evidence type="ECO:0000256" key="5">
    <source>
        <dbReference type="ARBA" id="ARBA00022927"/>
    </source>
</evidence>
<dbReference type="GO" id="GO:0001401">
    <property type="term" value="C:SAM complex"/>
    <property type="evidence" value="ECO:0007669"/>
    <property type="project" value="InterPro"/>
</dbReference>
<evidence type="ECO:0000256" key="1">
    <source>
        <dbReference type="ARBA" id="ARBA00004294"/>
    </source>
</evidence>
<evidence type="ECO:0000256" key="4">
    <source>
        <dbReference type="ARBA" id="ARBA00022787"/>
    </source>
</evidence>
<keyword evidence="3" id="KW-0813">Transport</keyword>
<reference evidence="12" key="2">
    <citation type="submission" date="2013-12" db="EMBL/GenBank/DDBJ databases">
        <title>Evolution of pathogenesis and genome organization in the Tremellales.</title>
        <authorList>
            <person name="Cuomo C."/>
            <person name="Litvintseva A."/>
            <person name="Heitman J."/>
            <person name="Chen Y."/>
            <person name="Sun S."/>
            <person name="Springer D."/>
            <person name="Dromer F."/>
            <person name="Young S."/>
            <person name="Zeng Q."/>
            <person name="Chapman S."/>
            <person name="Gujja S."/>
            <person name="Saif S."/>
            <person name="Birren B."/>
        </authorList>
    </citation>
    <scope>NUCLEOTIDE SEQUENCE [LARGE SCALE GENOMIC DNA]</scope>
    <source>
        <strain evidence="12">BCC8398</strain>
    </source>
</reference>
<dbReference type="OrthoDB" id="5835136at2759"/>
<evidence type="ECO:0000256" key="6">
    <source>
        <dbReference type="ARBA" id="ARBA00023128"/>
    </source>
</evidence>
<comment type="similarity">
    <text evidence="2">Belongs to the metaxin family.</text>
</comment>
<dbReference type="Pfam" id="PF17171">
    <property type="entry name" value="GST_C_6"/>
    <property type="match status" value="1"/>
</dbReference>
<evidence type="ECO:0000256" key="7">
    <source>
        <dbReference type="ARBA" id="ARBA00023136"/>
    </source>
</evidence>
<feature type="transmembrane region" description="Helical" evidence="9">
    <location>
        <begin position="354"/>
        <end position="370"/>
    </location>
</feature>
<dbReference type="EMBL" id="KI669511">
    <property type="protein sequence ID" value="OCF31951.1"/>
    <property type="molecule type" value="Genomic_DNA"/>
</dbReference>
<evidence type="ECO:0000256" key="2">
    <source>
        <dbReference type="ARBA" id="ARBA00009170"/>
    </source>
</evidence>
<dbReference type="AlphaFoldDB" id="A0A1B9GLV1"/>
<name>A0A1B9GLV1_9TREE</name>
<sequence>MSSSTSNPPILLHATPGLAPLPASDAESLYFASLFELACPGRWAVTSGDWGLNGGKLPYITHLGHQIRPNHLPSLHLFEDIDAGLSREDKVDSLCWKAYIEQNVVDIVNHTFYSLPPNYPETIAKSQFKDLTFPENQYIPQRLHSIVRSRLQHVGLWGVGGLNAGDAADEDRQKLDEAFVVGPAGTMAPRAWSGWRAGRDMEDRRRKWGEQELEKRIKGVFDPLVRRLNDGPYFFGDRPTTSDIALFAHLTFVLTPTLPNPLLPNLLRSSYPTLIEHHDRLLSLLFPSGSWSSVPTIPRSASQQRKQQSYYDIISSWIPYNGNGRAAASHGNGGVQGKKDGKSAKEKQFERGRWLWFAGATVAMIGYLLASGMVQIEIGGGSDGSDDEGEDEHEENEEERGEWDVPSEEEEELEEIAEAGEDDDDE</sequence>
<evidence type="ECO:0000313" key="12">
    <source>
        <dbReference type="Proteomes" id="UP000092666"/>
    </source>
</evidence>
<keyword evidence="6" id="KW-0496">Mitochondrion</keyword>
<evidence type="ECO:0000259" key="10">
    <source>
        <dbReference type="PROSITE" id="PS50405"/>
    </source>
</evidence>
<dbReference type="GO" id="GO:0007005">
    <property type="term" value="P:mitochondrion organization"/>
    <property type="evidence" value="ECO:0007669"/>
    <property type="project" value="TreeGrafter"/>
</dbReference>
<dbReference type="InterPro" id="IPR010987">
    <property type="entry name" value="Glutathione-S-Trfase_C-like"/>
</dbReference>
<feature type="region of interest" description="Disordered" evidence="8">
    <location>
        <begin position="325"/>
        <end position="344"/>
    </location>
</feature>
<dbReference type="InterPro" id="IPR050931">
    <property type="entry name" value="Mito_Protein_Transport_Metaxin"/>
</dbReference>
<dbReference type="Gene3D" id="1.20.1050.10">
    <property type="match status" value="1"/>
</dbReference>
<dbReference type="InterPro" id="IPR036282">
    <property type="entry name" value="Glutathione-S-Trfase_C_sf"/>
</dbReference>
<keyword evidence="9" id="KW-1133">Transmembrane helix</keyword>
<dbReference type="InterPro" id="IPR019564">
    <property type="entry name" value="Sam37/metaxin_N"/>
</dbReference>
<keyword evidence="5" id="KW-0653">Protein transport</keyword>
<comment type="subcellular location">
    <subcellularLocation>
        <location evidence="1">Mitochondrion outer membrane</location>
    </subcellularLocation>
</comment>
<evidence type="ECO:0000256" key="3">
    <source>
        <dbReference type="ARBA" id="ARBA00022448"/>
    </source>
</evidence>
<dbReference type="PROSITE" id="PS50405">
    <property type="entry name" value="GST_CTER"/>
    <property type="match status" value="1"/>
</dbReference>
<dbReference type="STRING" id="1296120.A0A1B9GLV1"/>
<dbReference type="PANTHER" id="PTHR12289:SF41">
    <property type="entry name" value="FAILED AXON CONNECTIONS-RELATED"/>
    <property type="match status" value="1"/>
</dbReference>